<evidence type="ECO:0000313" key="2">
    <source>
        <dbReference type="Proteomes" id="UP000799770"/>
    </source>
</evidence>
<organism evidence="1 2">
    <name type="scientific">Lophiotrema nucula</name>
    <dbReference type="NCBI Taxonomy" id="690887"/>
    <lineage>
        <taxon>Eukaryota</taxon>
        <taxon>Fungi</taxon>
        <taxon>Dikarya</taxon>
        <taxon>Ascomycota</taxon>
        <taxon>Pezizomycotina</taxon>
        <taxon>Dothideomycetes</taxon>
        <taxon>Pleosporomycetidae</taxon>
        <taxon>Pleosporales</taxon>
        <taxon>Lophiotremataceae</taxon>
        <taxon>Lophiotrema</taxon>
    </lineage>
</organism>
<dbReference type="Pfam" id="PF17132">
    <property type="entry name" value="Glyco_hydro_106"/>
    <property type="match status" value="1"/>
</dbReference>
<name>A0A6A5YW64_9PLEO</name>
<evidence type="ECO:0000313" key="1">
    <source>
        <dbReference type="EMBL" id="KAF2111355.1"/>
    </source>
</evidence>
<protein>
    <submittedName>
        <fullName evidence="1">Uncharacterized protein</fullName>
    </submittedName>
</protein>
<dbReference type="PANTHER" id="PTHR36848:SF2">
    <property type="entry name" value="SECRETED PROTEIN"/>
    <property type="match status" value="1"/>
</dbReference>
<keyword evidence="2" id="KW-1185">Reference proteome</keyword>
<reference evidence="1" key="1">
    <citation type="journal article" date="2020" name="Stud. Mycol.">
        <title>101 Dothideomycetes genomes: a test case for predicting lifestyles and emergence of pathogens.</title>
        <authorList>
            <person name="Haridas S."/>
            <person name="Albert R."/>
            <person name="Binder M."/>
            <person name="Bloem J."/>
            <person name="Labutti K."/>
            <person name="Salamov A."/>
            <person name="Andreopoulos B."/>
            <person name="Baker S."/>
            <person name="Barry K."/>
            <person name="Bills G."/>
            <person name="Bluhm B."/>
            <person name="Cannon C."/>
            <person name="Castanera R."/>
            <person name="Culley D."/>
            <person name="Daum C."/>
            <person name="Ezra D."/>
            <person name="Gonzalez J."/>
            <person name="Henrissat B."/>
            <person name="Kuo A."/>
            <person name="Liang C."/>
            <person name="Lipzen A."/>
            <person name="Lutzoni F."/>
            <person name="Magnuson J."/>
            <person name="Mondo S."/>
            <person name="Nolan M."/>
            <person name="Ohm R."/>
            <person name="Pangilinan J."/>
            <person name="Park H.-J."/>
            <person name="Ramirez L."/>
            <person name="Alfaro M."/>
            <person name="Sun H."/>
            <person name="Tritt A."/>
            <person name="Yoshinaga Y."/>
            <person name="Zwiers L.-H."/>
            <person name="Turgeon B."/>
            <person name="Goodwin S."/>
            <person name="Spatafora J."/>
            <person name="Crous P."/>
            <person name="Grigoriev I."/>
        </authorList>
    </citation>
    <scope>NUCLEOTIDE SEQUENCE</scope>
    <source>
        <strain evidence="1">CBS 627.86</strain>
    </source>
</reference>
<sequence>MADAGFGGAEIEDVHHSVEQALDPEGHGWGTKPWIDAVTAALDQASHRGLKLDIAVGPSWPAAMPSITPDDTGAAVELVHGRAIVNGTEFNGTIPGPFQIAGDGVTQEDLYVVQAWRINNASSASAKQVVLDKNSLVDLTSQVSNTHISWLAPDDQQWILLSYRVRGTGQLPEAGPHTVPPAYVVDHFSDTGARVVTNYWTRNIIGSRMQALLRTTARSFFEDSLEMEATTFWTRQFPSEFKKRMGYSVLEILPVILRENEKQVFTFEDTDVARGALNDYWSVLGDLYTQQYVKTLEDWAHGYGMTLRVQPYGLQTDAMQAAAYLDISEGETLGFKNLDDWLSLAGAAHLAGKNIISDEAAGVANGAYSVTWKDVLRIVNPTVSAGVNQQVFHGFSYAAAPGAEWPGFAAFSPYGSSRSIGYGESWGPRQPQWEQAPALAGYYGRVQYMMRKGTAKVDVGFYRQKGYVASGFGASYFTSDGANAGFSHDIITRSLLDLPLAKVRNGHLAPEGPDYKLLSFEGDAFSSSVPVLEKDISESLLAFAKAGLPMLVVGDWSGAEAYGLTDFPDSDKIKSNVQQLLAQPNVVNVATRNDMASGVAQLGLKPSISYVPASAVLRHHHRIDGQMDHYFFVANSKTAGVDVDVVLPRTNKNAVPFLLDAWTGSISLAALYTEESDGRIKMHMSLQPGQSALVTLAPPLLPLPHAISTTAMGVHRSDTGLLLVARSNRSGTFETKLSNGRTVRSQFRDVPAAITLDKWHLSVKSYEPGSSPTETTYRRIELNLSQLRVWTNITQLQDVSGVGTYSAAFNMPSSSSSTGATLQLSPFVGSFSIRLNGHTLPPSDQLALEVDLGTDYLKTGENTIEIDAATTLLNRLRVSQSTVFGIATPQAYGLVGPVRIVPYKEATIL</sequence>
<dbReference type="PANTHER" id="PTHR36848">
    <property type="entry name" value="DNA-BINDING PROTEIN (PUTATIVE SECRETED PROTEIN)-RELATED"/>
    <property type="match status" value="1"/>
</dbReference>
<dbReference type="InterPro" id="IPR053161">
    <property type="entry name" value="Ulvan_degrading_GH"/>
</dbReference>
<dbReference type="AlphaFoldDB" id="A0A6A5YW64"/>
<dbReference type="Proteomes" id="UP000799770">
    <property type="component" value="Unassembled WGS sequence"/>
</dbReference>
<gene>
    <name evidence="1" type="ORF">BDV96DRAFT_649918</name>
</gene>
<accession>A0A6A5YW64</accession>
<dbReference type="EMBL" id="ML977334">
    <property type="protein sequence ID" value="KAF2111355.1"/>
    <property type="molecule type" value="Genomic_DNA"/>
</dbReference>
<proteinExistence type="predicted"/>
<dbReference type="OrthoDB" id="2588159at2759"/>